<feature type="compositionally biased region" description="Basic and acidic residues" evidence="8">
    <location>
        <begin position="333"/>
        <end position="343"/>
    </location>
</feature>
<reference evidence="11" key="2">
    <citation type="submission" date="2022-03" db="EMBL/GenBank/DDBJ databases">
        <title>Draft title - Genomic analysis of global carrot germplasm unveils the trajectory of domestication and the origin of high carotenoid orange carrot.</title>
        <authorList>
            <person name="Iorizzo M."/>
            <person name="Ellison S."/>
            <person name="Senalik D."/>
            <person name="Macko-Podgorni A."/>
            <person name="Grzebelus D."/>
            <person name="Bostan H."/>
            <person name="Rolling W."/>
            <person name="Curaba J."/>
            <person name="Simon P."/>
        </authorList>
    </citation>
    <scope>NUCLEOTIDE SEQUENCE</scope>
    <source>
        <tissue evidence="11">Leaf</tissue>
    </source>
</reference>
<feature type="region of interest" description="Disordered" evidence="8">
    <location>
        <begin position="157"/>
        <end position="216"/>
    </location>
</feature>
<dbReference type="Pfam" id="PF06886">
    <property type="entry name" value="TPX2"/>
    <property type="match status" value="1"/>
</dbReference>
<evidence type="ECO:0008006" key="13">
    <source>
        <dbReference type="Google" id="ProtNLM"/>
    </source>
</evidence>
<gene>
    <name evidence="11" type="ORF">DCAR_0625055</name>
</gene>
<evidence type="ECO:0000256" key="4">
    <source>
        <dbReference type="ARBA" id="ARBA00022490"/>
    </source>
</evidence>
<evidence type="ECO:0000256" key="7">
    <source>
        <dbReference type="ARBA" id="ARBA00023242"/>
    </source>
</evidence>
<sequence length="783" mass="89885">MATLSESYNNLVIDEVYEFSAPRFFDFIQGETKEEMHRAEIWFETSLSHAPSPFMPKIKTSRTAVLLESLCDFSEADQPHKVPESLKPPPISGSETVAVPTLDVEQTMLEVDSNGSKETQTGSLLKPFQRQDTVDFSPMFFCFTSCRILGPEACTPKPQISQKCKQPQTDSKKQMTARKIASMVRNPSLLKAKTQPKISSQAKSNKPESARRNNNFMNKLCTPNFAQENQPIKRQKLDAERSRQILNIKPQTLMHKTRSGLVSSSSSLCTSTNKTRKEDRKIYAREPAAPFVSMAEMMNKFQSNTRDMSLSRPSSSLACDAAGPRKPKLTLTRPKEPEFETSQRVRSVKIKSSAELEEELMAKIPKFKARPINKKILETPTLPALPRSNPQLPKANNKAETSTVASTESAPQNAQSKPHHLTEPKPPTLQTSLRARPPRIKSSEELEKEELEKIPRFKARPLNKKIFESKGELGVFCNTKRQVTIPQEFHFAIDERIPPPTAVADLFDKLSLNTETRHDKQLPRNTAPNPFHLHTEERGAKKENKLVMELLQKQLEEEKSRVPKANPYPYTTDYPVLPPKPEPKPCTKPEPFQLESLVRHEEELQREMEERQRMEREEARMRLFKAQPVMKEDPIPVPEKVRKPLTEVQEFDLHVEHRAVERAEFDKKVKEKEVIYKRYREEAESEKLMEEEKALKQLRRTLVPHARPVPNFANPFLPQKSCKVTKAKSPKLKIRERKERQHNKMLATATSSAASNMRFSNYDHQKHKKLMQQERGIMQILKT</sequence>
<feature type="compositionally biased region" description="Low complexity" evidence="8">
    <location>
        <begin position="259"/>
        <end position="272"/>
    </location>
</feature>
<keyword evidence="4" id="KW-0963">Cytoplasm</keyword>
<feature type="domain" description="TPX2 central" evidence="10">
    <location>
        <begin position="420"/>
        <end position="468"/>
    </location>
</feature>
<keyword evidence="6" id="KW-0206">Cytoskeleton</keyword>
<dbReference type="GO" id="GO:0005819">
    <property type="term" value="C:spindle"/>
    <property type="evidence" value="ECO:0007669"/>
    <property type="project" value="UniProtKB-SubCell"/>
</dbReference>
<dbReference type="Proteomes" id="UP000077755">
    <property type="component" value="Chromosome 6"/>
</dbReference>
<feature type="region of interest" description="Disordered" evidence="8">
    <location>
        <begin position="305"/>
        <end position="344"/>
    </location>
</feature>
<dbReference type="GO" id="GO:0090307">
    <property type="term" value="P:mitotic spindle assembly"/>
    <property type="evidence" value="ECO:0007669"/>
    <property type="project" value="TreeGrafter"/>
</dbReference>
<organism evidence="11 12">
    <name type="scientific">Daucus carota subsp. sativus</name>
    <name type="common">Carrot</name>
    <dbReference type="NCBI Taxonomy" id="79200"/>
    <lineage>
        <taxon>Eukaryota</taxon>
        <taxon>Viridiplantae</taxon>
        <taxon>Streptophyta</taxon>
        <taxon>Embryophyta</taxon>
        <taxon>Tracheophyta</taxon>
        <taxon>Spermatophyta</taxon>
        <taxon>Magnoliopsida</taxon>
        <taxon>eudicotyledons</taxon>
        <taxon>Gunneridae</taxon>
        <taxon>Pentapetalae</taxon>
        <taxon>asterids</taxon>
        <taxon>campanulids</taxon>
        <taxon>Apiales</taxon>
        <taxon>Apiaceae</taxon>
        <taxon>Apioideae</taxon>
        <taxon>Scandiceae</taxon>
        <taxon>Daucinae</taxon>
        <taxon>Daucus</taxon>
        <taxon>Daucus sect. Daucus</taxon>
    </lineage>
</organism>
<feature type="domain" description="TPX2 central" evidence="10">
    <location>
        <begin position="330"/>
        <end position="396"/>
    </location>
</feature>
<dbReference type="PANTHER" id="PTHR14326">
    <property type="entry name" value="TARGETING PROTEIN FOR XKLP2"/>
    <property type="match status" value="1"/>
</dbReference>
<feature type="region of interest" description="Disordered" evidence="8">
    <location>
        <begin position="256"/>
        <end position="279"/>
    </location>
</feature>
<evidence type="ECO:0000256" key="1">
    <source>
        <dbReference type="ARBA" id="ARBA00004123"/>
    </source>
</evidence>
<keyword evidence="7" id="KW-0539">Nucleus</keyword>
<dbReference type="InterPro" id="IPR009675">
    <property type="entry name" value="TPX2_fam"/>
</dbReference>
<dbReference type="GO" id="GO:0005880">
    <property type="term" value="C:nuclear microtubule"/>
    <property type="evidence" value="ECO:0007669"/>
    <property type="project" value="TreeGrafter"/>
</dbReference>
<evidence type="ECO:0000256" key="5">
    <source>
        <dbReference type="ARBA" id="ARBA00022701"/>
    </source>
</evidence>
<keyword evidence="5" id="KW-0493">Microtubule</keyword>
<keyword evidence="12" id="KW-1185">Reference proteome</keyword>
<comment type="subcellular location">
    <subcellularLocation>
        <location evidence="2">Cytoplasm</location>
        <location evidence="2">Cytoskeleton</location>
        <location evidence="2">Spindle</location>
    </subcellularLocation>
    <subcellularLocation>
        <location evidence="1">Nucleus</location>
    </subcellularLocation>
</comment>
<evidence type="ECO:0000256" key="8">
    <source>
        <dbReference type="SAM" id="MobiDB-lite"/>
    </source>
</evidence>
<dbReference type="EMBL" id="CP093348">
    <property type="protein sequence ID" value="WOH05635.1"/>
    <property type="molecule type" value="Genomic_DNA"/>
</dbReference>
<proteinExistence type="inferred from homology"/>
<name>A0AAF0XD68_DAUCS</name>
<feature type="compositionally biased region" description="Polar residues" evidence="8">
    <location>
        <begin position="398"/>
        <end position="416"/>
    </location>
</feature>
<dbReference type="Pfam" id="PF12214">
    <property type="entry name" value="TPX2_importin"/>
    <property type="match status" value="2"/>
</dbReference>
<evidence type="ECO:0000256" key="3">
    <source>
        <dbReference type="ARBA" id="ARBA00005885"/>
    </source>
</evidence>
<dbReference type="GO" id="GO:0008017">
    <property type="term" value="F:microtubule binding"/>
    <property type="evidence" value="ECO:0007669"/>
    <property type="project" value="TreeGrafter"/>
</dbReference>
<evidence type="ECO:0000259" key="9">
    <source>
        <dbReference type="Pfam" id="PF06886"/>
    </source>
</evidence>
<comment type="similarity">
    <text evidence="3">Belongs to the TPX2 family.</text>
</comment>
<dbReference type="GO" id="GO:0030295">
    <property type="term" value="F:protein kinase activator activity"/>
    <property type="evidence" value="ECO:0007669"/>
    <property type="project" value="TreeGrafter"/>
</dbReference>
<dbReference type="PANTHER" id="PTHR14326:SF44">
    <property type="entry name" value="TARGETING PROTEIN FOR XKLP2"/>
    <property type="match status" value="1"/>
</dbReference>
<protein>
    <recommendedName>
        <fullName evidence="13">TPX2 C-terminal domain-containing protein</fullName>
    </recommendedName>
</protein>
<feature type="region of interest" description="Disordered" evidence="8">
    <location>
        <begin position="378"/>
        <end position="447"/>
    </location>
</feature>
<evidence type="ECO:0000259" key="10">
    <source>
        <dbReference type="Pfam" id="PF12214"/>
    </source>
</evidence>
<evidence type="ECO:0000313" key="12">
    <source>
        <dbReference type="Proteomes" id="UP000077755"/>
    </source>
</evidence>
<feature type="region of interest" description="Disordered" evidence="8">
    <location>
        <begin position="563"/>
        <end position="584"/>
    </location>
</feature>
<feature type="compositionally biased region" description="Polar residues" evidence="8">
    <location>
        <begin position="158"/>
        <end position="169"/>
    </location>
</feature>
<evidence type="ECO:0000256" key="6">
    <source>
        <dbReference type="ARBA" id="ARBA00023212"/>
    </source>
</evidence>
<dbReference type="GO" id="GO:0060236">
    <property type="term" value="P:regulation of mitotic spindle organization"/>
    <property type="evidence" value="ECO:0007669"/>
    <property type="project" value="InterPro"/>
</dbReference>
<reference evidence="11" key="1">
    <citation type="journal article" date="2016" name="Nat. Genet.">
        <title>A high-quality carrot genome assembly provides new insights into carotenoid accumulation and asterid genome evolution.</title>
        <authorList>
            <person name="Iorizzo M."/>
            <person name="Ellison S."/>
            <person name="Senalik D."/>
            <person name="Zeng P."/>
            <person name="Satapoomin P."/>
            <person name="Huang J."/>
            <person name="Bowman M."/>
            <person name="Iovene M."/>
            <person name="Sanseverino W."/>
            <person name="Cavagnaro P."/>
            <person name="Yildiz M."/>
            <person name="Macko-Podgorni A."/>
            <person name="Moranska E."/>
            <person name="Grzebelus E."/>
            <person name="Grzebelus D."/>
            <person name="Ashrafi H."/>
            <person name="Zheng Z."/>
            <person name="Cheng S."/>
            <person name="Spooner D."/>
            <person name="Van Deynze A."/>
            <person name="Simon P."/>
        </authorList>
    </citation>
    <scope>NUCLEOTIDE SEQUENCE</scope>
    <source>
        <tissue evidence="11">Leaf</tissue>
    </source>
</reference>
<dbReference type="InterPro" id="IPR027329">
    <property type="entry name" value="TPX2_C"/>
</dbReference>
<feature type="domain" description="TPX2 C-terminal" evidence="9">
    <location>
        <begin position="651"/>
        <end position="723"/>
    </location>
</feature>
<dbReference type="AlphaFoldDB" id="A0AAF0XD68"/>
<evidence type="ECO:0000313" key="11">
    <source>
        <dbReference type="EMBL" id="WOH05635.1"/>
    </source>
</evidence>
<dbReference type="InterPro" id="IPR027330">
    <property type="entry name" value="TPX2_central_dom"/>
</dbReference>
<accession>A0AAF0XD68</accession>
<evidence type="ECO:0000256" key="2">
    <source>
        <dbReference type="ARBA" id="ARBA00004186"/>
    </source>
</evidence>
<feature type="compositionally biased region" description="Polar residues" evidence="8">
    <location>
        <begin position="305"/>
        <end position="317"/>
    </location>
</feature>